<dbReference type="SUPFAM" id="SSF52540">
    <property type="entry name" value="P-loop containing nucleoside triphosphate hydrolases"/>
    <property type="match status" value="1"/>
</dbReference>
<dbReference type="EMBL" id="MPUK01000001">
    <property type="protein sequence ID" value="ONH69521.1"/>
    <property type="molecule type" value="Genomic_DNA"/>
</dbReference>
<evidence type="ECO:0000256" key="11">
    <source>
        <dbReference type="SAM" id="MobiDB-lite"/>
    </source>
</evidence>
<accession>A0A061AM38</accession>
<dbReference type="EMBL" id="LK052887">
    <property type="protein sequence ID" value="CDR38601.1"/>
    <property type="molecule type" value="Genomic_DNA"/>
</dbReference>
<feature type="region of interest" description="Disordered" evidence="11">
    <location>
        <begin position="23"/>
        <end position="49"/>
    </location>
</feature>
<dbReference type="Gene3D" id="1.10.10.10">
    <property type="entry name" value="Winged helix-like DNA-binding domain superfamily/Winged helix DNA-binding domain"/>
    <property type="match status" value="1"/>
</dbReference>
<evidence type="ECO:0000313" key="14">
    <source>
        <dbReference type="EMBL" id="CDR38601.1"/>
    </source>
</evidence>
<dbReference type="Proteomes" id="UP000189513">
    <property type="component" value="Unassembled WGS sequence"/>
</dbReference>
<dbReference type="Pfam" id="PF00270">
    <property type="entry name" value="DEAD"/>
    <property type="match status" value="1"/>
</dbReference>
<evidence type="ECO:0000256" key="4">
    <source>
        <dbReference type="ARBA" id="ARBA00022806"/>
    </source>
</evidence>
<evidence type="ECO:0000256" key="9">
    <source>
        <dbReference type="ARBA" id="ARBA00034808"/>
    </source>
</evidence>
<protein>
    <recommendedName>
        <fullName evidence="9">DNA 3'-5' helicase</fullName>
        <ecNumber evidence="9">5.6.2.4</ecNumber>
    </recommendedName>
</protein>
<dbReference type="Pfam" id="PF02889">
    <property type="entry name" value="Sec63"/>
    <property type="match status" value="1"/>
</dbReference>
<dbReference type="GO" id="GO:0016787">
    <property type="term" value="F:hydrolase activity"/>
    <property type="evidence" value="ECO:0007669"/>
    <property type="project" value="UniProtKB-KW"/>
</dbReference>
<dbReference type="OMA" id="VYGYQSH"/>
<comment type="catalytic activity">
    <reaction evidence="8">
        <text>Couples ATP hydrolysis with the unwinding of duplex DNA by translocating in the 3'-5' direction.</text>
        <dbReference type="EC" id="5.6.2.4"/>
    </reaction>
</comment>
<dbReference type="SUPFAM" id="SSF46785">
    <property type="entry name" value="Winged helix' DNA-binding domain"/>
    <property type="match status" value="1"/>
</dbReference>
<dbReference type="PANTHER" id="PTHR47835:SF3">
    <property type="entry name" value="HELICASE FOR MEIOSIS 1"/>
    <property type="match status" value="1"/>
</dbReference>
<dbReference type="OrthoDB" id="5575at2759"/>
<reference evidence="15" key="3">
    <citation type="submission" date="2017-01" db="EMBL/GenBank/DDBJ databases">
        <authorList>
            <person name="Mah S.A."/>
            <person name="Swanson W.J."/>
            <person name="Moy G.W."/>
            <person name="Vacquier V.D."/>
        </authorList>
    </citation>
    <scope>NUCLEOTIDE SEQUENCE [LARGE SCALE GENOMIC DNA]</scope>
    <source>
        <strain evidence="15">65</strain>
    </source>
</reference>
<evidence type="ECO:0000256" key="2">
    <source>
        <dbReference type="ARBA" id="ARBA00022741"/>
    </source>
</evidence>
<keyword evidence="7" id="KW-0469">Meiosis</keyword>
<keyword evidence="4 15" id="KW-0347">Helicase</keyword>
<dbReference type="InterPro" id="IPR036388">
    <property type="entry name" value="WH-like_DNA-bd_sf"/>
</dbReference>
<dbReference type="AlphaFoldDB" id="A0A061AM38"/>
<organism evidence="14">
    <name type="scientific">Cyberlindnera fabianii</name>
    <name type="common">Yeast</name>
    <name type="synonym">Hansenula fabianii</name>
    <dbReference type="NCBI Taxonomy" id="36022"/>
    <lineage>
        <taxon>Eukaryota</taxon>
        <taxon>Fungi</taxon>
        <taxon>Dikarya</taxon>
        <taxon>Ascomycota</taxon>
        <taxon>Saccharomycotina</taxon>
        <taxon>Saccharomycetes</taxon>
        <taxon>Phaffomycetales</taxon>
        <taxon>Phaffomycetaceae</taxon>
        <taxon>Cyberlindnera</taxon>
    </lineage>
</organism>
<comment type="similarity">
    <text evidence="1">Belongs to the helicase family. SKI2 subfamily.</text>
</comment>
<dbReference type="InterPro" id="IPR052247">
    <property type="entry name" value="Meiotic_Crossover_Helicase"/>
</dbReference>
<feature type="compositionally biased region" description="Basic residues" evidence="11">
    <location>
        <begin position="33"/>
        <end position="49"/>
    </location>
</feature>
<dbReference type="SMART" id="SM00487">
    <property type="entry name" value="DEXDc"/>
    <property type="match status" value="1"/>
</dbReference>
<dbReference type="InterPro" id="IPR057842">
    <property type="entry name" value="WH_MER3"/>
</dbReference>
<evidence type="ECO:0000256" key="6">
    <source>
        <dbReference type="ARBA" id="ARBA00023235"/>
    </source>
</evidence>
<evidence type="ECO:0000256" key="3">
    <source>
        <dbReference type="ARBA" id="ARBA00022801"/>
    </source>
</evidence>
<dbReference type="SMART" id="SM00490">
    <property type="entry name" value="HELICc"/>
    <property type="match status" value="1"/>
</dbReference>
<evidence type="ECO:0000313" key="16">
    <source>
        <dbReference type="Proteomes" id="UP000189513"/>
    </source>
</evidence>
<dbReference type="PROSITE" id="PS51192">
    <property type="entry name" value="HELICASE_ATP_BIND_1"/>
    <property type="match status" value="1"/>
</dbReference>
<proteinExistence type="inferred from homology"/>
<dbReference type="GO" id="GO:0051321">
    <property type="term" value="P:meiotic cell cycle"/>
    <property type="evidence" value="ECO:0007669"/>
    <property type="project" value="UniProtKB-KW"/>
</dbReference>
<keyword evidence="3" id="KW-0378">Hydrolase</keyword>
<dbReference type="GO" id="GO:0043138">
    <property type="term" value="F:3'-5' DNA helicase activity"/>
    <property type="evidence" value="ECO:0007669"/>
    <property type="project" value="UniProtKB-EC"/>
</dbReference>
<evidence type="ECO:0000259" key="13">
    <source>
        <dbReference type="PROSITE" id="PS51194"/>
    </source>
</evidence>
<keyword evidence="2" id="KW-0547">Nucleotide-binding</keyword>
<dbReference type="InterPro" id="IPR014001">
    <property type="entry name" value="Helicase_ATP-bd"/>
</dbReference>
<feature type="domain" description="Helicase ATP-binding" evidence="12">
    <location>
        <begin position="126"/>
        <end position="301"/>
    </location>
</feature>
<dbReference type="CDD" id="cd18795">
    <property type="entry name" value="SF2_C_Ski2"/>
    <property type="match status" value="1"/>
</dbReference>
<dbReference type="Pfam" id="PF23445">
    <property type="entry name" value="WHD_SNRNP200"/>
    <property type="match status" value="1"/>
</dbReference>
<comment type="catalytic activity">
    <reaction evidence="10">
        <text>ATP + H2O = ADP + phosphate + H(+)</text>
        <dbReference type="Rhea" id="RHEA:13065"/>
        <dbReference type="ChEBI" id="CHEBI:15377"/>
        <dbReference type="ChEBI" id="CHEBI:15378"/>
        <dbReference type="ChEBI" id="CHEBI:30616"/>
        <dbReference type="ChEBI" id="CHEBI:43474"/>
        <dbReference type="ChEBI" id="CHEBI:456216"/>
        <dbReference type="EC" id="5.6.2.4"/>
    </reaction>
</comment>
<dbReference type="InterPro" id="IPR004179">
    <property type="entry name" value="Sec63-dom"/>
</dbReference>
<dbReference type="STRING" id="36022.A0A061AM38"/>
<keyword evidence="6" id="KW-0413">Isomerase</keyword>
<reference evidence="16" key="2">
    <citation type="journal article" date="2017" name="Genome Announc.">
        <title>Genome sequences of Cyberlindnera fabianii 65, Pichia kudriavzevii 129, and Saccharomyces cerevisiae 131 isolated from fermented masau fruits in Zimbabwe.</title>
        <authorList>
            <person name="van Rijswijck I.M.H."/>
            <person name="Derks M.F.L."/>
            <person name="Abee T."/>
            <person name="de Ridder D."/>
            <person name="Smid E.J."/>
        </authorList>
    </citation>
    <scope>NUCLEOTIDE SEQUENCE [LARGE SCALE GENOMIC DNA]</scope>
    <source>
        <strain evidence="16">65</strain>
    </source>
</reference>
<keyword evidence="16" id="KW-1185">Reference proteome</keyword>
<gene>
    <name evidence="15" type="ORF">BON22_0179</name>
    <name evidence="14" type="ORF">CYFA0S_02e03554g</name>
</gene>
<feature type="region of interest" description="Disordered" evidence="11">
    <location>
        <begin position="940"/>
        <end position="963"/>
    </location>
</feature>
<reference evidence="14" key="1">
    <citation type="journal article" date="2014" name="Genome Announc.">
        <title>Genome sequence of the yeast Cyberlindnera fabianii (Hansenula fabianii).</title>
        <authorList>
            <person name="Freel K.C."/>
            <person name="Sarilar V."/>
            <person name="Neuveglise C."/>
            <person name="Devillers H."/>
            <person name="Friedrich A."/>
            <person name="Schacherer J."/>
        </authorList>
    </citation>
    <scope>NUCLEOTIDE SEQUENCE</scope>
    <source>
        <strain evidence="14">YJS4271</strain>
    </source>
</reference>
<dbReference type="GO" id="GO:0005524">
    <property type="term" value="F:ATP binding"/>
    <property type="evidence" value="ECO:0007669"/>
    <property type="project" value="UniProtKB-KW"/>
</dbReference>
<dbReference type="SMART" id="SM00973">
    <property type="entry name" value="Sec63"/>
    <property type="match status" value="1"/>
</dbReference>
<evidence type="ECO:0000256" key="5">
    <source>
        <dbReference type="ARBA" id="ARBA00022840"/>
    </source>
</evidence>
<dbReference type="Gene3D" id="3.40.50.300">
    <property type="entry name" value="P-loop containing nucleotide triphosphate hydrolases"/>
    <property type="match status" value="2"/>
</dbReference>
<dbReference type="SUPFAM" id="SSF158702">
    <property type="entry name" value="Sec63 N-terminal domain-like"/>
    <property type="match status" value="1"/>
</dbReference>
<dbReference type="InterPro" id="IPR027417">
    <property type="entry name" value="P-loop_NTPase"/>
</dbReference>
<evidence type="ECO:0000256" key="10">
    <source>
        <dbReference type="ARBA" id="ARBA00048988"/>
    </source>
</evidence>
<dbReference type="FunFam" id="1.10.3380.10:FF:000012">
    <property type="entry name" value="DEAD/DEAH box DNA helicase"/>
    <property type="match status" value="1"/>
</dbReference>
<dbReference type="Pfam" id="PF00271">
    <property type="entry name" value="Helicase_C"/>
    <property type="match status" value="1"/>
</dbReference>
<evidence type="ECO:0000256" key="8">
    <source>
        <dbReference type="ARBA" id="ARBA00034617"/>
    </source>
</evidence>
<dbReference type="InterPro" id="IPR011545">
    <property type="entry name" value="DEAD/DEAH_box_helicase_dom"/>
</dbReference>
<dbReference type="InterPro" id="IPR036390">
    <property type="entry name" value="WH_DNA-bd_sf"/>
</dbReference>
<evidence type="ECO:0000256" key="1">
    <source>
        <dbReference type="ARBA" id="ARBA00010140"/>
    </source>
</evidence>
<evidence type="ECO:0000313" key="15">
    <source>
        <dbReference type="EMBL" id="ONH69521.1"/>
    </source>
</evidence>
<feature type="domain" description="Helicase C-terminal" evidence="13">
    <location>
        <begin position="340"/>
        <end position="518"/>
    </location>
</feature>
<dbReference type="PANTHER" id="PTHR47835">
    <property type="entry name" value="HFM1, ATP DEPENDENT DNA HELICASE HOMOLOG"/>
    <property type="match status" value="1"/>
</dbReference>
<sequence length="1222" mass="138491">MAYKVTLNDLSDDETELLDLLYGKTPPQNKRGFQSHRPKQRRLQPPHRNRACSGWGDNHYLNSSPDCSVDQQDPLKYQASETSSTNIYYQDQSNTKAIIPISVLSYKAQGVFKFSHFNKMQSRCFLPMYEQDYNCVISSPTGSGKTVLFELAILRLLNTNTNVSNIKILYIAPTKALCDERGRDWQNKFSTFGLNVGILTSDTSFNESEKVRRCNIIITTPEKWDLMTRKWSDYTKLFDLVKVLLIDEIHILREDRGSTLEVVVTRMKKLCAHVRIVALSATVPNIQDIASWIKLDSHSSQNAITMVFGEEHRPVKLEKVICGYRQSANDFVFDSFLNPKLVEVLNEHSMGKSVLVFCPTRSSTVSTAKYIAKNFLSHMNFSPPPSKIRERELADAASKGVAYHHAGLSMDDRLAIEKSFIAGSIKVLCSTSTLAVGVNLPAYLVVIKGTKIWSNTQFEEYSELDVLQMMGRAGRPQFETQGKAVLMTNSDMLKRYEQLVKGNQKLESRLHLNLHENLVSEVHLKTINSSNDALDWLKHTFFYARYHSCPTAYGEIPTYPNTDLDGRLMSYCDGKLRELTDFRLIKVVNGTYESTPYGDSMTRHYILFETIKKFIKAPKGVSIGEIIQLLANAVEFKSIRLKRTEKRLFKEINNSPILRFPSKLDKKRKNIEEGWEKISLLIQYELGGLEYPNDQDLVKLQQSFKQDKLYVFKHIGRLLRCLIDVCVEKKDFISLRNCLSLASCVSGGCWNDTSMVLKQLDGINLSHVRRLTSQSVKSFTLIQLFDSSKIEYVLGLRPGNGAKIKGQVESLPVISVRSKIAKIVKPRDGSGLKLSVESNLDISSGIQKWKGRNITLVFTAGLSTGEVVDFRRNNISRISGNTSLTCSFSIEYVGTRLETYVYCEEIAGVGASCSMDLTSDLNDEFGTEDDLDDLLLEASSTTKASKRPQPSHESQRGKTQNGALQCKHTCKDKAKCRHLCCREGVAPSTAKRQKTKPNQDTEPVRVKSFAQEPEETSQYDILKRVHTKSVENSRVEGGLRRYKFGQQKEVEHRRGKQIEVHDKTESDSEIDVKDILQFPKKESTNIFQKSFEGPVIIKSDIKVPTSLVSREAEESMVVSTKELIYQQIENCNQPTLDEEIHELNHDDHLSYSSLEHHRKKNETQETKNSVITIADTSPFKAITTPNTSAHERFIHDHKMAEILDNTLEDDFGELFGSDVDIV</sequence>
<keyword evidence="5" id="KW-0067">ATP-binding</keyword>
<dbReference type="InterPro" id="IPR001650">
    <property type="entry name" value="Helicase_C-like"/>
</dbReference>
<dbReference type="GO" id="GO:0003676">
    <property type="term" value="F:nucleic acid binding"/>
    <property type="evidence" value="ECO:0007669"/>
    <property type="project" value="InterPro"/>
</dbReference>
<dbReference type="PROSITE" id="PS51194">
    <property type="entry name" value="HELICASE_CTER"/>
    <property type="match status" value="1"/>
</dbReference>
<dbReference type="VEuPathDB" id="FungiDB:BON22_0179"/>
<dbReference type="Gene3D" id="1.10.3380.10">
    <property type="entry name" value="Sec63 N-terminal domain-like domain"/>
    <property type="match status" value="1"/>
</dbReference>
<dbReference type="EC" id="5.6.2.4" evidence="9"/>
<evidence type="ECO:0000259" key="12">
    <source>
        <dbReference type="PROSITE" id="PS51192"/>
    </source>
</evidence>
<evidence type="ECO:0000256" key="7">
    <source>
        <dbReference type="ARBA" id="ARBA00023254"/>
    </source>
</evidence>
<name>A0A061AM38_CYBFA</name>